<proteinExistence type="predicted"/>
<accession>A0A9E7JWW6</accession>
<reference evidence="1" key="1">
    <citation type="submission" date="2022-05" db="EMBL/GenBank/DDBJ databases">
        <title>The Musa troglodytarum L. genome provides insights into the mechanism of non-climacteric behaviour and enrichment of carotenoids.</title>
        <authorList>
            <person name="Wang J."/>
        </authorList>
    </citation>
    <scope>NUCLEOTIDE SEQUENCE</scope>
    <source>
        <tissue evidence="1">Leaf</tissue>
    </source>
</reference>
<keyword evidence="2" id="KW-1185">Reference proteome</keyword>
<dbReference type="Proteomes" id="UP001055439">
    <property type="component" value="Chromosome 4"/>
</dbReference>
<organism evidence="1 2">
    <name type="scientific">Musa troglodytarum</name>
    <name type="common">fe'i banana</name>
    <dbReference type="NCBI Taxonomy" id="320322"/>
    <lineage>
        <taxon>Eukaryota</taxon>
        <taxon>Viridiplantae</taxon>
        <taxon>Streptophyta</taxon>
        <taxon>Embryophyta</taxon>
        <taxon>Tracheophyta</taxon>
        <taxon>Spermatophyta</taxon>
        <taxon>Magnoliopsida</taxon>
        <taxon>Liliopsida</taxon>
        <taxon>Zingiberales</taxon>
        <taxon>Musaceae</taxon>
        <taxon>Musa</taxon>
    </lineage>
</organism>
<name>A0A9E7JWW6_9LILI</name>
<protein>
    <submittedName>
        <fullName evidence="1">Uncharacterized protein</fullName>
    </submittedName>
</protein>
<dbReference type="EMBL" id="CP097506">
    <property type="protein sequence ID" value="URD97592.1"/>
    <property type="molecule type" value="Genomic_DNA"/>
</dbReference>
<sequence length="103" mass="11889">MEKPHPCESPTTWVAAREFNGEQAMSSMESSKTALRLPLPMAIVFERERQRERASDERSIGCWSCLENSLLPVSDLYKFRVERRARLVYKESITRQKANNAAL</sequence>
<evidence type="ECO:0000313" key="2">
    <source>
        <dbReference type="Proteomes" id="UP001055439"/>
    </source>
</evidence>
<gene>
    <name evidence="1" type="ORF">MUK42_27808</name>
</gene>
<evidence type="ECO:0000313" key="1">
    <source>
        <dbReference type="EMBL" id="URD97592.1"/>
    </source>
</evidence>
<dbReference type="AlphaFoldDB" id="A0A9E7JWW6"/>